<evidence type="ECO:0000313" key="3">
    <source>
        <dbReference type="Proteomes" id="UP000230886"/>
    </source>
</evidence>
<organism evidence="2 3">
    <name type="scientific">Rhodococcus qingshengii</name>
    <dbReference type="NCBI Taxonomy" id="334542"/>
    <lineage>
        <taxon>Bacteria</taxon>
        <taxon>Bacillati</taxon>
        <taxon>Actinomycetota</taxon>
        <taxon>Actinomycetes</taxon>
        <taxon>Mycobacteriales</taxon>
        <taxon>Nocardiaceae</taxon>
        <taxon>Rhodococcus</taxon>
        <taxon>Rhodococcus erythropolis group</taxon>
    </lineage>
</organism>
<dbReference type="EMBL" id="JARDXE010000008">
    <property type="protein sequence ID" value="MDE8646078.1"/>
    <property type="molecule type" value="Genomic_DNA"/>
</dbReference>
<dbReference type="Pfam" id="PF00300">
    <property type="entry name" value="His_Phos_1"/>
    <property type="match status" value="1"/>
</dbReference>
<dbReference type="PANTHER" id="PTHR47623:SF1">
    <property type="entry name" value="OS09G0287300 PROTEIN"/>
    <property type="match status" value="1"/>
</dbReference>
<evidence type="ECO:0000313" key="1">
    <source>
        <dbReference type="EMBL" id="MDE8646078.1"/>
    </source>
</evidence>
<protein>
    <submittedName>
        <fullName evidence="2">Histidine phosphatase family protein</fullName>
    </submittedName>
</protein>
<dbReference type="GeneID" id="57488123"/>
<name>A0A069JHI5_RHOSG</name>
<dbReference type="InterPro" id="IPR013078">
    <property type="entry name" value="His_Pase_superF_clade-1"/>
</dbReference>
<proteinExistence type="predicted"/>
<dbReference type="AlphaFoldDB" id="A0A069JHI5"/>
<sequence length="165" mass="17968">MADHRTLVLMRHGKSSYPEGIRDHERPLAERGLREARIGGEWIRENVPPVDAVLCSTSRRTVETLASTGIEAPAGFEKSIYGGSPADVIAAARTTSDHVKTLLIVGHEPGIPWTALDLASNENSEAAQRIRDKFPTSAIAVLSVPVPWTELDDSVATLLEFHVPR</sequence>
<reference evidence="1" key="2">
    <citation type="submission" date="2023-02" db="EMBL/GenBank/DDBJ databases">
        <title>A novel hydrolase synthesized by Rhodococcus erythropolis HQ is responsible for the detoxification of Zearalenone.</title>
        <authorList>
            <person name="Hu J."/>
            <person name="Xu J."/>
        </authorList>
    </citation>
    <scope>NUCLEOTIDE SEQUENCE</scope>
    <source>
        <strain evidence="1">HQ</strain>
    </source>
</reference>
<dbReference type="EMBL" id="NOVD01000005">
    <property type="protein sequence ID" value="PCK27216.1"/>
    <property type="molecule type" value="Genomic_DNA"/>
</dbReference>
<dbReference type="Proteomes" id="UP001217325">
    <property type="component" value="Unassembled WGS sequence"/>
</dbReference>
<accession>A0A069JHI5</accession>
<dbReference type="CDD" id="cd07067">
    <property type="entry name" value="HP_PGM_like"/>
    <property type="match status" value="1"/>
</dbReference>
<dbReference type="Proteomes" id="UP000230886">
    <property type="component" value="Unassembled WGS sequence"/>
</dbReference>
<dbReference type="RefSeq" id="WP_007728426.1">
    <property type="nucleotide sequence ID" value="NZ_AP023172.1"/>
</dbReference>
<dbReference type="SUPFAM" id="SSF53254">
    <property type="entry name" value="Phosphoglycerate mutase-like"/>
    <property type="match status" value="1"/>
</dbReference>
<dbReference type="InterPro" id="IPR029033">
    <property type="entry name" value="His_PPase_superfam"/>
</dbReference>
<accession>A0A1C4FIV2</accession>
<evidence type="ECO:0000313" key="2">
    <source>
        <dbReference type="EMBL" id="PCK27216.1"/>
    </source>
</evidence>
<dbReference type="SMART" id="SM00855">
    <property type="entry name" value="PGAM"/>
    <property type="match status" value="1"/>
</dbReference>
<dbReference type="PANTHER" id="PTHR47623">
    <property type="entry name" value="OS09G0287300 PROTEIN"/>
    <property type="match status" value="1"/>
</dbReference>
<gene>
    <name evidence="2" type="ORF">CHR55_10575</name>
    <name evidence="1" type="ORF">PXH69_14035</name>
</gene>
<reference evidence="2 3" key="1">
    <citation type="submission" date="2017-07" db="EMBL/GenBank/DDBJ databases">
        <title>Draft sequence of Rhodococcus enclensis 23b-28.</title>
        <authorList>
            <person name="Besaury L."/>
            <person name="Sancelme M."/>
            <person name="Amato P."/>
            <person name="Lallement A."/>
            <person name="Delort A.-M."/>
        </authorList>
    </citation>
    <scope>NUCLEOTIDE SEQUENCE [LARGE SCALE GENOMIC DNA]</scope>
    <source>
        <strain evidence="2 3">23b-28</strain>
    </source>
</reference>
<dbReference type="Gene3D" id="3.40.50.1240">
    <property type="entry name" value="Phosphoglycerate mutase-like"/>
    <property type="match status" value="1"/>
</dbReference>
<comment type="caution">
    <text evidence="2">The sequence shown here is derived from an EMBL/GenBank/DDBJ whole genome shotgun (WGS) entry which is preliminary data.</text>
</comment>